<dbReference type="SUPFAM" id="SSF55785">
    <property type="entry name" value="PYP-like sensor domain (PAS domain)"/>
    <property type="match status" value="2"/>
</dbReference>
<evidence type="ECO:0000256" key="6">
    <source>
        <dbReference type="SAM" id="MobiDB-lite"/>
    </source>
</evidence>
<dbReference type="WBParaSite" id="MBELARI_LOCUS4958">
    <property type="protein sequence ID" value="MBELARI_LOCUS4958"/>
    <property type="gene ID" value="MBELARI_LOCUS4958"/>
</dbReference>
<dbReference type="SMART" id="SM00091">
    <property type="entry name" value="PAS"/>
    <property type="match status" value="2"/>
</dbReference>
<evidence type="ECO:0000256" key="5">
    <source>
        <dbReference type="ARBA" id="ARBA00023242"/>
    </source>
</evidence>
<feature type="compositionally biased region" description="Polar residues" evidence="6">
    <location>
        <begin position="37"/>
        <end position="46"/>
    </location>
</feature>
<keyword evidence="4" id="KW-0804">Transcription</keyword>
<dbReference type="GO" id="GO:0010557">
    <property type="term" value="P:positive regulation of macromolecule biosynthetic process"/>
    <property type="evidence" value="ECO:0007669"/>
    <property type="project" value="UniProtKB-ARBA"/>
</dbReference>
<feature type="region of interest" description="Disordered" evidence="6">
    <location>
        <begin position="100"/>
        <end position="122"/>
    </location>
</feature>
<feature type="compositionally biased region" description="Polar residues" evidence="6">
    <location>
        <begin position="1"/>
        <end position="20"/>
    </location>
</feature>
<feature type="region of interest" description="Disordered" evidence="6">
    <location>
        <begin position="1"/>
        <end position="54"/>
    </location>
</feature>
<keyword evidence="9" id="KW-1185">Reference proteome</keyword>
<evidence type="ECO:0000256" key="4">
    <source>
        <dbReference type="ARBA" id="ARBA00023163"/>
    </source>
</evidence>
<dbReference type="InterPro" id="IPR056192">
    <property type="entry name" value="bHLH_NPAS4"/>
</dbReference>
<dbReference type="GO" id="GO:0000977">
    <property type="term" value="F:RNA polymerase II transcription regulatory region sequence-specific DNA binding"/>
    <property type="evidence" value="ECO:0007669"/>
    <property type="project" value="TreeGrafter"/>
</dbReference>
<dbReference type="Gene3D" id="3.30.450.20">
    <property type="entry name" value="PAS domain"/>
    <property type="match status" value="2"/>
</dbReference>
<evidence type="ECO:0000259" key="7">
    <source>
        <dbReference type="PROSITE" id="PS50112"/>
    </source>
</evidence>
<dbReference type="Proteomes" id="UP000887575">
    <property type="component" value="Unassembled WGS sequence"/>
</dbReference>
<feature type="region of interest" description="Disordered" evidence="6">
    <location>
        <begin position="428"/>
        <end position="453"/>
    </location>
</feature>
<dbReference type="Pfam" id="PF23183">
    <property type="entry name" value="bHLH_NPAS4"/>
    <property type="match status" value="1"/>
</dbReference>
<keyword evidence="3" id="KW-0238">DNA-binding</keyword>
<dbReference type="CDD" id="cd19697">
    <property type="entry name" value="bHLH-PAS_NPAS4_PASD10"/>
    <property type="match status" value="1"/>
</dbReference>
<dbReference type="PANTHER" id="PTHR23043">
    <property type="entry name" value="HYPOXIA-INDUCIBLE FACTOR 1 ALPHA"/>
    <property type="match status" value="1"/>
</dbReference>
<sequence length="659" mass="73580">MSPASSGSLNRAEGSTSPIDSANRNGSASSANSSSSITPHRSTRGASKQRRDQINVEIGRMRDLLPLSDSIKDRLFQLQVMSLACIFIRKHRYRPHVIPEVMPSDSSDPCTSTSLPSIPTPSLTLSRSLDAGKTLRGFLFMTTKSGKVLYISENASEYLGHSVEEIMCQGDSLYDMVDCRDHMALQNLLGAGPPEKENFPDDKVFLCRMNLSRTAKRQLQFHKVFLCRMNLSRTAKRQLQFHKFVLFHGRYVHSAEYYAANNAPNSCIQPIFAAFCQPLLNPENAEMLATGNTDAFSSQHFLDMKFKDMDNTFIEQLGYTRCELLDISWYNLIHPEHVADLAYKHRLLSEEKEGSVLALMKMQKKNGDWLWLHCVMSVRSSAGSTEGDSRRQRHTIHMAHQIVGENEAIALQANGWIYSMRHSYPTSFTNQDSPESLPADRPASPTSPFATAQPFGLTMLKPEPPCYPFPTHIPHPSLFAIDCSQIKVEIPMKGVPPPLCLITPEHSSPESSSSFPSHFTDVKRDLDLDANKNVLDGVSDLIRAVDRNALPELRDLDEFFKQEEYATSSLSSQESSPNVRHPFHFSLPNPTTIIAPTHLPLAEMMTPMGGALGRLPTLDGSCLPFGYPPFSSPFLTPQPPPINPTFYSRKRIGSWTGMM</sequence>
<evidence type="ECO:0000256" key="3">
    <source>
        <dbReference type="ARBA" id="ARBA00023125"/>
    </source>
</evidence>
<evidence type="ECO:0000256" key="1">
    <source>
        <dbReference type="ARBA" id="ARBA00004123"/>
    </source>
</evidence>
<evidence type="ECO:0000313" key="9">
    <source>
        <dbReference type="Proteomes" id="UP000887575"/>
    </source>
</evidence>
<dbReference type="InterPro" id="IPR000014">
    <property type="entry name" value="PAS"/>
</dbReference>
<dbReference type="InterPro" id="IPR011598">
    <property type="entry name" value="bHLH_dom"/>
</dbReference>
<feature type="compositionally biased region" description="Low complexity" evidence="6">
    <location>
        <begin position="103"/>
        <end position="122"/>
    </location>
</feature>
<dbReference type="GO" id="GO:0046983">
    <property type="term" value="F:protein dimerization activity"/>
    <property type="evidence" value="ECO:0007669"/>
    <property type="project" value="InterPro"/>
</dbReference>
<organism evidence="9 10">
    <name type="scientific">Mesorhabditis belari</name>
    <dbReference type="NCBI Taxonomy" id="2138241"/>
    <lineage>
        <taxon>Eukaryota</taxon>
        <taxon>Metazoa</taxon>
        <taxon>Ecdysozoa</taxon>
        <taxon>Nematoda</taxon>
        <taxon>Chromadorea</taxon>
        <taxon>Rhabditida</taxon>
        <taxon>Rhabditina</taxon>
        <taxon>Rhabditomorpha</taxon>
        <taxon>Rhabditoidea</taxon>
        <taxon>Rhabditidae</taxon>
        <taxon>Mesorhabditinae</taxon>
        <taxon>Mesorhabditis</taxon>
    </lineage>
</organism>
<protein>
    <submittedName>
        <fullName evidence="10">Uncharacterized protein</fullName>
    </submittedName>
</protein>
<evidence type="ECO:0000259" key="8">
    <source>
        <dbReference type="PROSITE" id="PS50888"/>
    </source>
</evidence>
<dbReference type="Pfam" id="PF14598">
    <property type="entry name" value="PAS_11"/>
    <property type="match status" value="1"/>
</dbReference>
<dbReference type="PROSITE" id="PS50112">
    <property type="entry name" value="PAS"/>
    <property type="match status" value="1"/>
</dbReference>
<evidence type="ECO:0000313" key="10">
    <source>
        <dbReference type="WBParaSite" id="MBELARI_LOCUS4958"/>
    </source>
</evidence>
<keyword evidence="5" id="KW-0539">Nucleus</keyword>
<dbReference type="CDD" id="cd00130">
    <property type="entry name" value="PAS"/>
    <property type="match status" value="2"/>
</dbReference>
<reference evidence="10" key="1">
    <citation type="submission" date="2024-02" db="UniProtKB">
        <authorList>
            <consortium name="WormBaseParasite"/>
        </authorList>
    </citation>
    <scope>IDENTIFICATION</scope>
</reference>
<dbReference type="GO" id="GO:0005634">
    <property type="term" value="C:nucleus"/>
    <property type="evidence" value="ECO:0007669"/>
    <property type="project" value="UniProtKB-SubCell"/>
</dbReference>
<dbReference type="InterPro" id="IPR035965">
    <property type="entry name" value="PAS-like_dom_sf"/>
</dbReference>
<keyword evidence="2" id="KW-0805">Transcription regulation</keyword>
<name>A0AAF3FDB4_9BILA</name>
<comment type="subcellular location">
    <subcellularLocation>
        <location evidence="1">Nucleus</location>
    </subcellularLocation>
</comment>
<feature type="compositionally biased region" description="Low complexity" evidence="6">
    <location>
        <begin position="21"/>
        <end position="36"/>
    </location>
</feature>
<dbReference type="GO" id="GO:0000981">
    <property type="term" value="F:DNA-binding transcription factor activity, RNA polymerase II-specific"/>
    <property type="evidence" value="ECO:0007669"/>
    <property type="project" value="TreeGrafter"/>
</dbReference>
<feature type="domain" description="BHLH" evidence="8">
    <location>
        <begin position="38"/>
        <end position="91"/>
    </location>
</feature>
<dbReference type="AlphaFoldDB" id="A0AAF3FDB4"/>
<dbReference type="PROSITE" id="PS50888">
    <property type="entry name" value="BHLH"/>
    <property type="match status" value="1"/>
</dbReference>
<feature type="domain" description="PAS" evidence="7">
    <location>
        <begin position="121"/>
        <end position="189"/>
    </location>
</feature>
<accession>A0AAF3FDB4</accession>
<evidence type="ECO:0000256" key="2">
    <source>
        <dbReference type="ARBA" id="ARBA00023015"/>
    </source>
</evidence>
<proteinExistence type="predicted"/>
<dbReference type="PANTHER" id="PTHR23043:SF39">
    <property type="entry name" value="DYSFUSION, ISOFORM D"/>
    <property type="match status" value="1"/>
</dbReference>